<dbReference type="Pfam" id="PF00857">
    <property type="entry name" value="Isochorismatase"/>
    <property type="match status" value="1"/>
</dbReference>
<dbReference type="Gene3D" id="3.40.50.850">
    <property type="entry name" value="Isochorismatase-like"/>
    <property type="match status" value="1"/>
</dbReference>
<evidence type="ECO:0000259" key="2">
    <source>
        <dbReference type="Pfam" id="PF00857"/>
    </source>
</evidence>
<protein>
    <submittedName>
        <fullName evidence="3">Isochorismatase domain-containing protein 2</fullName>
    </submittedName>
</protein>
<organism evidence="3 4">
    <name type="scientific">Chionoecetes opilio</name>
    <name type="common">Atlantic snow crab</name>
    <name type="synonym">Cancer opilio</name>
    <dbReference type="NCBI Taxonomy" id="41210"/>
    <lineage>
        <taxon>Eukaryota</taxon>
        <taxon>Metazoa</taxon>
        <taxon>Ecdysozoa</taxon>
        <taxon>Arthropoda</taxon>
        <taxon>Crustacea</taxon>
        <taxon>Multicrustacea</taxon>
        <taxon>Malacostraca</taxon>
        <taxon>Eumalacostraca</taxon>
        <taxon>Eucarida</taxon>
        <taxon>Decapoda</taxon>
        <taxon>Pleocyemata</taxon>
        <taxon>Brachyura</taxon>
        <taxon>Eubrachyura</taxon>
        <taxon>Majoidea</taxon>
        <taxon>Majidae</taxon>
        <taxon>Chionoecetes</taxon>
    </lineage>
</organism>
<sequence>MAGVISRAPLRLGKLIPQNTCLFLCDMQEKFRNNIQYFPQIVQVSARLLEAFKLLDLPVVATEQYPKGTLEDQAQAKLLGVTEKVFLSQQITKPTRQRNILDLFFTNNQEAISTYRVEKTIYSDHSLVTINTTYRKAKMEPVKTNLTDPTPFAKYKFFNDTIEWHQMPLGGI</sequence>
<evidence type="ECO:0000256" key="1">
    <source>
        <dbReference type="ARBA" id="ARBA00006336"/>
    </source>
</evidence>
<dbReference type="PANTHER" id="PTHR14119">
    <property type="entry name" value="HYDROLASE"/>
    <property type="match status" value="1"/>
</dbReference>
<proteinExistence type="inferred from homology"/>
<dbReference type="Proteomes" id="UP000770661">
    <property type="component" value="Unassembled WGS sequence"/>
</dbReference>
<accession>A0A8J4YQN9</accession>
<feature type="domain" description="Isochorismatase-like" evidence="2">
    <location>
        <begin position="20"/>
        <end position="108"/>
    </location>
</feature>
<dbReference type="EMBL" id="JACEEZ010006395">
    <property type="protein sequence ID" value="KAG0724820.1"/>
    <property type="molecule type" value="Genomic_DNA"/>
</dbReference>
<dbReference type="InterPro" id="IPR050993">
    <property type="entry name" value="Isochorismatase_domain"/>
</dbReference>
<comment type="similarity">
    <text evidence="1">Belongs to the isochorismatase family.</text>
</comment>
<dbReference type="OrthoDB" id="269496at2759"/>
<dbReference type="InterPro" id="IPR000868">
    <property type="entry name" value="Isochorismatase-like_dom"/>
</dbReference>
<name>A0A8J4YQN9_CHIOP</name>
<dbReference type="InterPro" id="IPR036380">
    <property type="entry name" value="Isochorismatase-like_sf"/>
</dbReference>
<evidence type="ECO:0000313" key="3">
    <source>
        <dbReference type="EMBL" id="KAG0724820.1"/>
    </source>
</evidence>
<gene>
    <name evidence="3" type="primary">ISOC2</name>
    <name evidence="3" type="ORF">GWK47_039831</name>
</gene>
<comment type="caution">
    <text evidence="3">The sequence shown here is derived from an EMBL/GenBank/DDBJ whole genome shotgun (WGS) entry which is preliminary data.</text>
</comment>
<dbReference type="PANTHER" id="PTHR14119:SF3">
    <property type="entry name" value="ISOCHORISMATASE DOMAIN-CONTAINING PROTEIN 2"/>
    <property type="match status" value="1"/>
</dbReference>
<dbReference type="AlphaFoldDB" id="A0A8J4YQN9"/>
<evidence type="ECO:0000313" key="4">
    <source>
        <dbReference type="Proteomes" id="UP000770661"/>
    </source>
</evidence>
<dbReference type="SUPFAM" id="SSF52499">
    <property type="entry name" value="Isochorismatase-like hydrolases"/>
    <property type="match status" value="1"/>
</dbReference>
<reference evidence="3" key="1">
    <citation type="submission" date="2020-07" db="EMBL/GenBank/DDBJ databases">
        <title>The High-quality genome of the commercially important snow crab, Chionoecetes opilio.</title>
        <authorList>
            <person name="Jeong J.-H."/>
            <person name="Ryu S."/>
        </authorList>
    </citation>
    <scope>NUCLEOTIDE SEQUENCE</scope>
    <source>
        <strain evidence="3">MADBK_172401_WGS</strain>
        <tissue evidence="3">Digestive gland</tissue>
    </source>
</reference>
<keyword evidence="4" id="KW-1185">Reference proteome</keyword>